<keyword evidence="2" id="KW-1185">Reference proteome</keyword>
<comment type="caution">
    <text evidence="1">The sequence shown here is derived from an EMBL/GenBank/DDBJ whole genome shotgun (WGS) entry which is preliminary data.</text>
</comment>
<dbReference type="OrthoDB" id="2677224at2"/>
<dbReference type="Proteomes" id="UP000010420">
    <property type="component" value="Unassembled WGS sequence"/>
</dbReference>
<dbReference type="EMBL" id="AMEZ01000020">
    <property type="protein sequence ID" value="EKY28692.1"/>
    <property type="molecule type" value="Genomic_DNA"/>
</dbReference>
<sequence>MKKVLLCTIFIVIITLISCDSKSEVENYYEFTGTWKVIEYQYLDERFDQYKEEEGRYIGKEFIFTNDKINILNQEKKNISYRLKVVNKDYILAEEYNLTMDSYLKEGETKDVISIVDNNQIISEFFIDSNNEMILLYKSILFKLNKISDSVDIKKLNNDTGNDEDGVLHEDKEGVMLGIKIPRKLNEDGTYSNDIYKTIWISHEDSEIKNIYIKDDIIFPRMTGIFKMRVNTSYVNDKYIEQFQVAHVESNYPEKRVRSKHVNKSK</sequence>
<dbReference type="STRING" id="545697.HMPREF0216_00614"/>
<organism evidence="1 2">
    <name type="scientific">Clostridium celatum DSM 1785</name>
    <dbReference type="NCBI Taxonomy" id="545697"/>
    <lineage>
        <taxon>Bacteria</taxon>
        <taxon>Bacillati</taxon>
        <taxon>Bacillota</taxon>
        <taxon>Clostridia</taxon>
        <taxon>Eubacteriales</taxon>
        <taxon>Clostridiaceae</taxon>
        <taxon>Clostridium</taxon>
    </lineage>
</organism>
<dbReference type="PATRIC" id="fig|545697.3.peg.608"/>
<dbReference type="HOGENOM" id="CLU_1044695_0_0_9"/>
<reference evidence="1 2" key="1">
    <citation type="submission" date="2012-05" db="EMBL/GenBank/DDBJ databases">
        <authorList>
            <person name="Weinstock G."/>
            <person name="Sodergren E."/>
            <person name="Lobos E.A."/>
            <person name="Fulton L."/>
            <person name="Fulton R."/>
            <person name="Courtney L."/>
            <person name="Fronick C."/>
            <person name="O'Laughlin M."/>
            <person name="Godfrey J."/>
            <person name="Wilson R.M."/>
            <person name="Miner T."/>
            <person name="Farmer C."/>
            <person name="Delehaunty K."/>
            <person name="Cordes M."/>
            <person name="Minx P."/>
            <person name="Tomlinson C."/>
            <person name="Chen J."/>
            <person name="Wollam A."/>
            <person name="Pepin K.H."/>
            <person name="Bhonagiri V."/>
            <person name="Zhang X."/>
            <person name="Suruliraj S."/>
            <person name="Warren W."/>
            <person name="Mitreva M."/>
            <person name="Mardis E.R."/>
            <person name="Wilson R.K."/>
        </authorList>
    </citation>
    <scope>NUCLEOTIDE SEQUENCE [LARGE SCALE GENOMIC DNA]</scope>
    <source>
        <strain evidence="1 2">DSM 1785</strain>
    </source>
</reference>
<dbReference type="PROSITE" id="PS51257">
    <property type="entry name" value="PROKAR_LIPOPROTEIN"/>
    <property type="match status" value="1"/>
</dbReference>
<gene>
    <name evidence="1" type="ORF">HMPREF0216_00614</name>
</gene>
<evidence type="ECO:0000313" key="1">
    <source>
        <dbReference type="EMBL" id="EKY28692.1"/>
    </source>
</evidence>
<dbReference type="AlphaFoldDB" id="L1QM93"/>
<evidence type="ECO:0000313" key="2">
    <source>
        <dbReference type="Proteomes" id="UP000010420"/>
    </source>
</evidence>
<accession>L1QM93</accession>
<name>L1QM93_9CLOT</name>
<dbReference type="RefSeq" id="WP_005210877.1">
    <property type="nucleotide sequence ID" value="NZ_KB291613.1"/>
</dbReference>
<proteinExistence type="predicted"/>
<protein>
    <submittedName>
        <fullName evidence="1">Uncharacterized protein</fullName>
    </submittedName>
</protein>
<dbReference type="eggNOG" id="ENOG502Z81P">
    <property type="taxonomic scope" value="Bacteria"/>
</dbReference>